<evidence type="ECO:0000256" key="2">
    <source>
        <dbReference type="ARBA" id="ARBA00022475"/>
    </source>
</evidence>
<gene>
    <name evidence="9" type="ORF">EBM89_14750</name>
</gene>
<accession>A0A3M2IYF1</accession>
<reference evidence="9 10" key="1">
    <citation type="submission" date="2018-10" db="EMBL/GenBank/DDBJ databases">
        <title>Isolation, diversity and antifungal activity of actinobacteria from wheat.</title>
        <authorList>
            <person name="Han C."/>
        </authorList>
    </citation>
    <scope>NUCLEOTIDE SEQUENCE [LARGE SCALE GENOMIC DNA]</scope>
    <source>
        <strain evidence="9 10">NEAU-YY56</strain>
    </source>
</reference>
<keyword evidence="5 7" id="KW-0472">Membrane</keyword>
<comment type="subcellular location">
    <subcellularLocation>
        <location evidence="1">Cell membrane</location>
        <topology evidence="1">Multi-pass membrane protein</topology>
    </subcellularLocation>
</comment>
<dbReference type="GO" id="GO:0005886">
    <property type="term" value="C:plasma membrane"/>
    <property type="evidence" value="ECO:0007669"/>
    <property type="project" value="UniProtKB-SubCell"/>
</dbReference>
<dbReference type="EMBL" id="RFFI01000088">
    <property type="protein sequence ID" value="RMI06892.1"/>
    <property type="molecule type" value="Genomic_DNA"/>
</dbReference>
<evidence type="ECO:0000256" key="5">
    <source>
        <dbReference type="ARBA" id="ARBA00023136"/>
    </source>
</evidence>
<evidence type="ECO:0000256" key="3">
    <source>
        <dbReference type="ARBA" id="ARBA00022692"/>
    </source>
</evidence>
<evidence type="ECO:0000256" key="6">
    <source>
        <dbReference type="SAM" id="MobiDB-lite"/>
    </source>
</evidence>
<dbReference type="Pfam" id="PF13396">
    <property type="entry name" value="PLDc_N"/>
    <property type="match status" value="1"/>
</dbReference>
<evidence type="ECO:0000313" key="10">
    <source>
        <dbReference type="Proteomes" id="UP000269289"/>
    </source>
</evidence>
<keyword evidence="10" id="KW-1185">Reference proteome</keyword>
<protein>
    <recommendedName>
        <fullName evidence="8">Cardiolipin synthase N-terminal domain-containing protein</fullName>
    </recommendedName>
</protein>
<name>A0A3M2IYF1_9CELL</name>
<dbReference type="OrthoDB" id="3298527at2"/>
<feature type="domain" description="Cardiolipin synthase N-terminal" evidence="8">
    <location>
        <begin position="12"/>
        <end position="57"/>
    </location>
</feature>
<feature type="transmembrane region" description="Helical" evidence="7">
    <location>
        <begin position="37"/>
        <end position="55"/>
    </location>
</feature>
<evidence type="ECO:0000313" key="9">
    <source>
        <dbReference type="EMBL" id="RMI06892.1"/>
    </source>
</evidence>
<organism evidence="9 10">
    <name type="scientific">Cellulomonas triticagri</name>
    <dbReference type="NCBI Taxonomy" id="2483352"/>
    <lineage>
        <taxon>Bacteria</taxon>
        <taxon>Bacillati</taxon>
        <taxon>Actinomycetota</taxon>
        <taxon>Actinomycetes</taxon>
        <taxon>Micrococcales</taxon>
        <taxon>Cellulomonadaceae</taxon>
        <taxon>Cellulomonas</taxon>
    </lineage>
</organism>
<evidence type="ECO:0000259" key="8">
    <source>
        <dbReference type="Pfam" id="PF13396"/>
    </source>
</evidence>
<comment type="caution">
    <text evidence="9">The sequence shown here is derived from an EMBL/GenBank/DDBJ whole genome shotgun (WGS) entry which is preliminary data.</text>
</comment>
<proteinExistence type="predicted"/>
<keyword evidence="4 7" id="KW-1133">Transmembrane helix</keyword>
<sequence>MIRYLPVLIHLALFVYCLVDCIQSDTDRVRNLPKGAWVVLIVLLPLVGSVAWLVAGRPLGGSAPRSVPWPSTATAGFPEYERPRPLAPDDDPEFLAGMRASDDRHEQMLRDWEADLRERERRAREADPTTDGA</sequence>
<dbReference type="InterPro" id="IPR027379">
    <property type="entry name" value="CLS_N"/>
</dbReference>
<evidence type="ECO:0000256" key="4">
    <source>
        <dbReference type="ARBA" id="ARBA00022989"/>
    </source>
</evidence>
<keyword evidence="2" id="KW-1003">Cell membrane</keyword>
<evidence type="ECO:0000256" key="7">
    <source>
        <dbReference type="SAM" id="Phobius"/>
    </source>
</evidence>
<evidence type="ECO:0000256" key="1">
    <source>
        <dbReference type="ARBA" id="ARBA00004651"/>
    </source>
</evidence>
<keyword evidence="3 7" id="KW-0812">Transmembrane</keyword>
<dbReference type="AlphaFoldDB" id="A0A3M2IYF1"/>
<dbReference type="Proteomes" id="UP000269289">
    <property type="component" value="Unassembled WGS sequence"/>
</dbReference>
<feature type="region of interest" description="Disordered" evidence="6">
    <location>
        <begin position="60"/>
        <end position="96"/>
    </location>
</feature>
<dbReference type="RefSeq" id="WP_122150216.1">
    <property type="nucleotide sequence ID" value="NZ_RFFI01000088.1"/>
</dbReference>